<gene>
    <name evidence="8" type="ORF">OOZ35_05995</name>
</gene>
<comment type="cofactor">
    <cofactor evidence="2">
        <name>Mg(2+)</name>
        <dbReference type="ChEBI" id="CHEBI:18420"/>
    </cofactor>
</comment>
<dbReference type="PROSITE" id="PS51462">
    <property type="entry name" value="NUDIX"/>
    <property type="match status" value="1"/>
</dbReference>
<organism evidence="8 9">
    <name type="scientific">Mesoflavibacter profundi</name>
    <dbReference type="NCBI Taxonomy" id="2708110"/>
    <lineage>
        <taxon>Bacteria</taxon>
        <taxon>Pseudomonadati</taxon>
        <taxon>Bacteroidota</taxon>
        <taxon>Flavobacteriia</taxon>
        <taxon>Flavobacteriales</taxon>
        <taxon>Flavobacteriaceae</taxon>
        <taxon>Mesoflavibacter</taxon>
    </lineage>
</organism>
<keyword evidence="3" id="KW-0479">Metal-binding</keyword>
<sequence>MNFNEFIIALPKIKNIPLPAEASQFKMAPPYRDKLIKQQKDNIKNARQSAVMALFYPDIKQLTKLVLILRKTYKGVHSAQVGFPGGKVEHEDQNLLQTALRETHEEVGVSPNVIEVYKELSQVYIPPSNFIVQPYLGIAKQTPKFIKQETEVEDVLEVYLADLLDDSNLTNKVVKTSYGVEVEVPAYLLNNHLVWGATAMMLAEVKDLLKQTLKL</sequence>
<evidence type="ECO:0000313" key="8">
    <source>
        <dbReference type="EMBL" id="MDA0177044.1"/>
    </source>
</evidence>
<dbReference type="Gene3D" id="3.90.79.10">
    <property type="entry name" value="Nucleoside Triphosphate Pyrophosphohydrolase"/>
    <property type="match status" value="1"/>
</dbReference>
<accession>A0ABT4RYZ7</accession>
<evidence type="ECO:0000256" key="6">
    <source>
        <dbReference type="ARBA" id="ARBA00023211"/>
    </source>
</evidence>
<dbReference type="Proteomes" id="UP001149142">
    <property type="component" value="Unassembled WGS sequence"/>
</dbReference>
<evidence type="ECO:0000259" key="7">
    <source>
        <dbReference type="PROSITE" id="PS51462"/>
    </source>
</evidence>
<protein>
    <submittedName>
        <fullName evidence="8">CoA pyrophosphatase</fullName>
    </submittedName>
</protein>
<keyword evidence="5" id="KW-0460">Magnesium</keyword>
<comment type="caution">
    <text evidence="8">The sequence shown here is derived from an EMBL/GenBank/DDBJ whole genome shotgun (WGS) entry which is preliminary data.</text>
</comment>
<evidence type="ECO:0000256" key="4">
    <source>
        <dbReference type="ARBA" id="ARBA00022801"/>
    </source>
</evidence>
<evidence type="ECO:0000313" key="9">
    <source>
        <dbReference type="Proteomes" id="UP001149142"/>
    </source>
</evidence>
<keyword evidence="9" id="KW-1185">Reference proteome</keyword>
<dbReference type="Pfam" id="PF00293">
    <property type="entry name" value="NUDIX"/>
    <property type="match status" value="1"/>
</dbReference>
<comment type="cofactor">
    <cofactor evidence="1">
        <name>Mn(2+)</name>
        <dbReference type="ChEBI" id="CHEBI:29035"/>
    </cofactor>
</comment>
<keyword evidence="4" id="KW-0378">Hydrolase</keyword>
<dbReference type="RefSeq" id="WP_106689114.1">
    <property type="nucleotide sequence ID" value="NZ_CP061703.1"/>
</dbReference>
<evidence type="ECO:0000256" key="1">
    <source>
        <dbReference type="ARBA" id="ARBA00001936"/>
    </source>
</evidence>
<dbReference type="SUPFAM" id="SSF55811">
    <property type="entry name" value="Nudix"/>
    <property type="match status" value="1"/>
</dbReference>
<evidence type="ECO:0000256" key="5">
    <source>
        <dbReference type="ARBA" id="ARBA00022842"/>
    </source>
</evidence>
<keyword evidence="6" id="KW-0464">Manganese</keyword>
<dbReference type="InterPro" id="IPR000086">
    <property type="entry name" value="NUDIX_hydrolase_dom"/>
</dbReference>
<feature type="domain" description="Nudix hydrolase" evidence="7">
    <location>
        <begin position="46"/>
        <end position="181"/>
    </location>
</feature>
<evidence type="ECO:0000256" key="2">
    <source>
        <dbReference type="ARBA" id="ARBA00001946"/>
    </source>
</evidence>
<dbReference type="InterPro" id="IPR045121">
    <property type="entry name" value="CoAse"/>
</dbReference>
<dbReference type="PANTHER" id="PTHR12992:SF11">
    <property type="entry name" value="MITOCHONDRIAL COENZYME A DIPHOSPHATASE NUDT8"/>
    <property type="match status" value="1"/>
</dbReference>
<dbReference type="CDD" id="cd03426">
    <property type="entry name" value="NUDIX_CoAse_Nudt7"/>
    <property type="match status" value="1"/>
</dbReference>
<dbReference type="EMBL" id="JAPFGC010000002">
    <property type="protein sequence ID" value="MDA0177044.1"/>
    <property type="molecule type" value="Genomic_DNA"/>
</dbReference>
<dbReference type="PANTHER" id="PTHR12992">
    <property type="entry name" value="NUDIX HYDROLASE"/>
    <property type="match status" value="1"/>
</dbReference>
<evidence type="ECO:0000256" key="3">
    <source>
        <dbReference type="ARBA" id="ARBA00022723"/>
    </source>
</evidence>
<reference evidence="8" key="1">
    <citation type="submission" date="2022-11" db="EMBL/GenBank/DDBJ databases">
        <title>Refractory cell wall polysaccharides provide important carbon source for microbial heterotrophs in the hadal ocean.</title>
        <authorList>
            <person name="Zhu X."/>
        </authorList>
    </citation>
    <scope>NUCLEOTIDE SEQUENCE</scope>
    <source>
        <strain evidence="8">MTRN7</strain>
    </source>
</reference>
<dbReference type="InterPro" id="IPR015797">
    <property type="entry name" value="NUDIX_hydrolase-like_dom_sf"/>
</dbReference>
<name>A0ABT4RYZ7_9FLAO</name>
<proteinExistence type="predicted"/>